<dbReference type="GO" id="GO:0061630">
    <property type="term" value="F:ubiquitin protein ligase activity"/>
    <property type="evidence" value="ECO:0007669"/>
    <property type="project" value="TreeGrafter"/>
</dbReference>
<gene>
    <name evidence="4" type="ORF">QN277_026372</name>
</gene>
<name>A0AAE1JBZ8_9FABA</name>
<dbReference type="CDD" id="cd16454">
    <property type="entry name" value="RING-H2_PA-TM-RING"/>
    <property type="match status" value="1"/>
</dbReference>
<evidence type="ECO:0000259" key="3">
    <source>
        <dbReference type="PROSITE" id="PS50089"/>
    </source>
</evidence>
<dbReference type="SUPFAM" id="SSF57850">
    <property type="entry name" value="RING/U-box"/>
    <property type="match status" value="1"/>
</dbReference>
<evidence type="ECO:0000313" key="4">
    <source>
        <dbReference type="EMBL" id="KAK4265304.1"/>
    </source>
</evidence>
<keyword evidence="1" id="KW-0479">Metal-binding</keyword>
<keyword evidence="1" id="KW-0862">Zinc</keyword>
<dbReference type="InterPro" id="IPR051826">
    <property type="entry name" value="E3_ubiquitin-ligase_domain"/>
</dbReference>
<dbReference type="InterPro" id="IPR013083">
    <property type="entry name" value="Znf_RING/FYVE/PHD"/>
</dbReference>
<feature type="region of interest" description="Disordered" evidence="2">
    <location>
        <begin position="43"/>
        <end position="70"/>
    </location>
</feature>
<accession>A0AAE1JBZ8</accession>
<keyword evidence="1" id="KW-0863">Zinc-finger</keyword>
<evidence type="ECO:0000313" key="5">
    <source>
        <dbReference type="Proteomes" id="UP001293593"/>
    </source>
</evidence>
<sequence>MSGLLLVVEYARRRGFHQSGASSGCTNFTRRSSLGLYSSNHEFLPSSSSLQQRSARSDDSPAGAAGEAKERLDAKLRSAQMNSAIERQNIKEKKKSREGRPELHLEVYGSKKSRMMFNWRKLHWKASDQEDCAVCLESFKVGDTLIRLPCTHKFHCSCLEPWLQNNSYCPCCRASIIIAH</sequence>
<dbReference type="GO" id="GO:0008270">
    <property type="term" value="F:zinc ion binding"/>
    <property type="evidence" value="ECO:0007669"/>
    <property type="project" value="UniProtKB-KW"/>
</dbReference>
<evidence type="ECO:0000256" key="2">
    <source>
        <dbReference type="SAM" id="MobiDB-lite"/>
    </source>
</evidence>
<dbReference type="PROSITE" id="PS50089">
    <property type="entry name" value="ZF_RING_2"/>
    <property type="match status" value="1"/>
</dbReference>
<comment type="caution">
    <text evidence="4">The sequence shown here is derived from an EMBL/GenBank/DDBJ whole genome shotgun (WGS) entry which is preliminary data.</text>
</comment>
<organism evidence="4 5">
    <name type="scientific">Acacia crassicarpa</name>
    <name type="common">northern wattle</name>
    <dbReference type="NCBI Taxonomy" id="499986"/>
    <lineage>
        <taxon>Eukaryota</taxon>
        <taxon>Viridiplantae</taxon>
        <taxon>Streptophyta</taxon>
        <taxon>Embryophyta</taxon>
        <taxon>Tracheophyta</taxon>
        <taxon>Spermatophyta</taxon>
        <taxon>Magnoliopsida</taxon>
        <taxon>eudicotyledons</taxon>
        <taxon>Gunneridae</taxon>
        <taxon>Pentapetalae</taxon>
        <taxon>rosids</taxon>
        <taxon>fabids</taxon>
        <taxon>Fabales</taxon>
        <taxon>Fabaceae</taxon>
        <taxon>Caesalpinioideae</taxon>
        <taxon>mimosoid clade</taxon>
        <taxon>Acacieae</taxon>
        <taxon>Acacia</taxon>
    </lineage>
</organism>
<dbReference type="AlphaFoldDB" id="A0AAE1JBZ8"/>
<dbReference type="SMART" id="SM00184">
    <property type="entry name" value="RING"/>
    <property type="match status" value="1"/>
</dbReference>
<dbReference type="PANTHER" id="PTHR22765:SF272">
    <property type="entry name" value="E3 UBIQUITIN-PROTEIN LIGASE PRAJA-2"/>
    <property type="match status" value="1"/>
</dbReference>
<keyword evidence="5" id="KW-1185">Reference proteome</keyword>
<dbReference type="PANTHER" id="PTHR22765">
    <property type="entry name" value="RING FINGER AND PROTEASE ASSOCIATED DOMAIN-CONTAINING"/>
    <property type="match status" value="1"/>
</dbReference>
<proteinExistence type="predicted"/>
<dbReference type="InterPro" id="IPR001841">
    <property type="entry name" value="Znf_RING"/>
</dbReference>
<dbReference type="Gene3D" id="3.30.40.10">
    <property type="entry name" value="Zinc/RING finger domain, C3HC4 (zinc finger)"/>
    <property type="match status" value="1"/>
</dbReference>
<reference evidence="4" key="1">
    <citation type="submission" date="2023-10" db="EMBL/GenBank/DDBJ databases">
        <title>Chromosome-level genome of the transformable northern wattle, Acacia crassicarpa.</title>
        <authorList>
            <person name="Massaro I."/>
            <person name="Sinha N.R."/>
            <person name="Poethig S."/>
            <person name="Leichty A.R."/>
        </authorList>
    </citation>
    <scope>NUCLEOTIDE SEQUENCE</scope>
    <source>
        <strain evidence="4">Acra3RX</strain>
        <tissue evidence="4">Leaf</tissue>
    </source>
</reference>
<dbReference type="Proteomes" id="UP001293593">
    <property type="component" value="Unassembled WGS sequence"/>
</dbReference>
<feature type="domain" description="RING-type" evidence="3">
    <location>
        <begin position="132"/>
        <end position="173"/>
    </location>
</feature>
<dbReference type="GO" id="GO:0006511">
    <property type="term" value="P:ubiquitin-dependent protein catabolic process"/>
    <property type="evidence" value="ECO:0007669"/>
    <property type="project" value="TreeGrafter"/>
</dbReference>
<dbReference type="Pfam" id="PF13639">
    <property type="entry name" value="zf-RING_2"/>
    <property type="match status" value="1"/>
</dbReference>
<dbReference type="EMBL" id="JAWXYG010000008">
    <property type="protein sequence ID" value="KAK4265304.1"/>
    <property type="molecule type" value="Genomic_DNA"/>
</dbReference>
<protein>
    <recommendedName>
        <fullName evidence="3">RING-type domain-containing protein</fullName>
    </recommendedName>
</protein>
<evidence type="ECO:0000256" key="1">
    <source>
        <dbReference type="PROSITE-ProRule" id="PRU00175"/>
    </source>
</evidence>